<evidence type="ECO:0000313" key="6">
    <source>
        <dbReference type="EMBL" id="MBB5511689.1"/>
    </source>
</evidence>
<evidence type="ECO:0000313" key="5">
    <source>
        <dbReference type="EMBL" id="APF40270.1"/>
    </source>
</evidence>
<dbReference type="InterPro" id="IPR004538">
    <property type="entry name" value="Hemolysin_A/TlyA"/>
</dbReference>
<keyword evidence="7" id="KW-1185">Reference proteome</keyword>
<evidence type="ECO:0000313" key="8">
    <source>
        <dbReference type="Proteomes" id="UP000580797"/>
    </source>
</evidence>
<dbReference type="Proteomes" id="UP000183530">
    <property type="component" value="Chromosome"/>
</dbReference>
<comment type="similarity">
    <text evidence="2">Belongs to the TlyA family.</text>
</comment>
<protein>
    <submittedName>
        <fullName evidence="5">16S/23S rRNA (Cytidine-2'-O)-methyltransferase</fullName>
    </submittedName>
    <submittedName>
        <fullName evidence="6">23S rRNA (Cytidine1920-2'-O)/16S rRNA (Cytidine1409-2'-O)-methyltransferase</fullName>
        <ecNumber evidence="6">2.1.1.226</ecNumber>
        <ecNumber evidence="6">2.1.1.227</ecNumber>
    </submittedName>
</protein>
<dbReference type="InterPro" id="IPR002942">
    <property type="entry name" value="S4_RNA-bd"/>
</dbReference>
<dbReference type="SMART" id="SM00363">
    <property type="entry name" value="S4"/>
    <property type="match status" value="1"/>
</dbReference>
<dbReference type="EC" id="2.1.1.227" evidence="6"/>
<accession>A0A1L2ZM37</accession>
<dbReference type="AlphaFoldDB" id="A0A1L2ZM37"/>
<keyword evidence="5" id="KW-0808">Transferase</keyword>
<keyword evidence="1 3" id="KW-0694">RNA-binding</keyword>
<name>A0A1L2ZM37_9MICC</name>
<dbReference type="EC" id="2.1.1.226" evidence="6"/>
<dbReference type="PIRSF" id="PIRSF005578">
    <property type="entry name" value="TlyA"/>
    <property type="match status" value="1"/>
</dbReference>
<dbReference type="Pfam" id="PF01479">
    <property type="entry name" value="S4"/>
    <property type="match status" value="1"/>
</dbReference>
<dbReference type="Proteomes" id="UP000580797">
    <property type="component" value="Unassembled WGS sequence"/>
</dbReference>
<dbReference type="Gene3D" id="3.40.50.150">
    <property type="entry name" value="Vaccinia Virus protein VP39"/>
    <property type="match status" value="1"/>
</dbReference>
<dbReference type="GO" id="GO:0032259">
    <property type="term" value="P:methylation"/>
    <property type="evidence" value="ECO:0007669"/>
    <property type="project" value="UniProtKB-KW"/>
</dbReference>
<keyword evidence="5" id="KW-0489">Methyltransferase</keyword>
<dbReference type="NCBIfam" id="TIGR00478">
    <property type="entry name" value="tly"/>
    <property type="match status" value="1"/>
</dbReference>
<organism evidence="5 7">
    <name type="scientific">Neomicrococcus aestuarii</name>
    <dbReference type="NCBI Taxonomy" id="556325"/>
    <lineage>
        <taxon>Bacteria</taxon>
        <taxon>Bacillati</taxon>
        <taxon>Actinomycetota</taxon>
        <taxon>Actinomycetes</taxon>
        <taxon>Micrococcales</taxon>
        <taxon>Micrococcaceae</taxon>
        <taxon>Neomicrococcus</taxon>
    </lineage>
</organism>
<dbReference type="InterPro" id="IPR029063">
    <property type="entry name" value="SAM-dependent_MTases_sf"/>
</dbReference>
<reference evidence="5 7" key="1">
    <citation type="submission" date="2016-11" db="EMBL/GenBank/DDBJ databases">
        <title>Genome sequencing of Zhihengliuella aestuarii B18 antagonistic to Plasmodiophora brassicae.</title>
        <authorList>
            <person name="Luo Y."/>
        </authorList>
    </citation>
    <scope>NUCLEOTIDE SEQUENCE [LARGE SCALE GENOMIC DNA]</scope>
    <source>
        <strain evidence="5 7">B18</strain>
    </source>
</reference>
<dbReference type="Pfam" id="PF01728">
    <property type="entry name" value="FtsJ"/>
    <property type="match status" value="1"/>
</dbReference>
<reference evidence="6 8" key="2">
    <citation type="submission" date="2020-08" db="EMBL/GenBank/DDBJ databases">
        <title>Sequencing the genomes of 1000 actinobacteria strains.</title>
        <authorList>
            <person name="Klenk H.-P."/>
        </authorList>
    </citation>
    <scope>NUCLEOTIDE SEQUENCE [LARGE SCALE GENOMIC DNA]</scope>
    <source>
        <strain evidence="6 8">DSM 105783</strain>
    </source>
</reference>
<dbReference type="SUPFAM" id="SSF55174">
    <property type="entry name" value="Alpha-L RNA-binding motif"/>
    <property type="match status" value="1"/>
</dbReference>
<dbReference type="EMBL" id="JACHDR010000001">
    <property type="protein sequence ID" value="MBB5511689.1"/>
    <property type="molecule type" value="Genomic_DNA"/>
</dbReference>
<dbReference type="EMBL" id="CP018135">
    <property type="protein sequence ID" value="APF40270.1"/>
    <property type="molecule type" value="Genomic_DNA"/>
</dbReference>
<dbReference type="PANTHER" id="PTHR32319:SF0">
    <property type="entry name" value="BACTERIAL HEMOLYSIN-LIKE PROTEIN"/>
    <property type="match status" value="1"/>
</dbReference>
<evidence type="ECO:0000256" key="2">
    <source>
        <dbReference type="ARBA" id="ARBA00029460"/>
    </source>
</evidence>
<dbReference type="PANTHER" id="PTHR32319">
    <property type="entry name" value="BACTERIAL HEMOLYSIN-LIKE PROTEIN"/>
    <property type="match status" value="1"/>
</dbReference>
<dbReference type="InterPro" id="IPR036986">
    <property type="entry name" value="S4_RNA-bd_sf"/>
</dbReference>
<evidence type="ECO:0000313" key="7">
    <source>
        <dbReference type="Proteomes" id="UP000183530"/>
    </source>
</evidence>
<dbReference type="InterPro" id="IPR002877">
    <property type="entry name" value="RNA_MeTrfase_FtsJ_dom"/>
</dbReference>
<dbReference type="OrthoDB" id="9784736at2"/>
<dbReference type="GO" id="GO:0003723">
    <property type="term" value="F:RNA binding"/>
    <property type="evidence" value="ECO:0007669"/>
    <property type="project" value="UniProtKB-KW"/>
</dbReference>
<evidence type="ECO:0000256" key="3">
    <source>
        <dbReference type="PROSITE-ProRule" id="PRU00182"/>
    </source>
</evidence>
<gene>
    <name evidence="5" type="ORF">BHE16_03690</name>
    <name evidence="6" type="ORF">HD598_000376</name>
</gene>
<sequence length="264" mass="28696">MNERLDQALVARGLARSRTVAAKLVAEGTVSINGVTATKASQSVEESDVLDVAENETTQFVSRAGHKLHGALEALQDITVAGKRCLDAGASTGGFTDVLLRRGAREVAAVDVGHGQLVDELRHDDRVHVYEGLNVRYMNPEDIGGPVDLTVGDLSFISLNLVLEPLAKATKPSGDVVLMIKPQFEVGREALARDGVVSSPEQRRRAVERVVTRAQEVGLRVNRLERSPLPGQDGNREFFAWFTVSTETRPEADLSLMLEQLDYS</sequence>
<evidence type="ECO:0000259" key="4">
    <source>
        <dbReference type="SMART" id="SM00363"/>
    </source>
</evidence>
<proteinExistence type="inferred from homology"/>
<dbReference type="CDD" id="cd02440">
    <property type="entry name" value="AdoMet_MTases"/>
    <property type="match status" value="1"/>
</dbReference>
<dbReference type="STRING" id="556325.BHE16_03690"/>
<dbReference type="KEGG" id="nae:BHE16_03690"/>
<dbReference type="SUPFAM" id="SSF53335">
    <property type="entry name" value="S-adenosyl-L-methionine-dependent methyltransferases"/>
    <property type="match status" value="1"/>
</dbReference>
<dbReference type="GO" id="GO:0008168">
    <property type="term" value="F:methyltransferase activity"/>
    <property type="evidence" value="ECO:0007669"/>
    <property type="project" value="UniProtKB-KW"/>
</dbReference>
<dbReference type="RefSeq" id="WP_071893750.1">
    <property type="nucleotide sequence ID" value="NZ_BAAARH010000018.1"/>
</dbReference>
<dbReference type="PROSITE" id="PS50889">
    <property type="entry name" value="S4"/>
    <property type="match status" value="1"/>
</dbReference>
<dbReference type="InterPro" id="IPR047048">
    <property type="entry name" value="TlyA"/>
</dbReference>
<evidence type="ECO:0000256" key="1">
    <source>
        <dbReference type="ARBA" id="ARBA00022884"/>
    </source>
</evidence>
<dbReference type="CDD" id="cd00165">
    <property type="entry name" value="S4"/>
    <property type="match status" value="1"/>
</dbReference>
<feature type="domain" description="RNA-binding S4" evidence="4">
    <location>
        <begin position="3"/>
        <end position="66"/>
    </location>
</feature>
<dbReference type="Gene3D" id="3.10.290.10">
    <property type="entry name" value="RNA-binding S4 domain"/>
    <property type="match status" value="1"/>
</dbReference>